<accession>A0A8J7QJM7</accession>
<dbReference type="Gene3D" id="3.60.130.10">
    <property type="entry name" value="Clavaminate synthase-like"/>
    <property type="match status" value="1"/>
</dbReference>
<sequence>MTLHGLTHTAFPAETCALRKFHNVNLITLSKTNTASQAFSQLVPFLKARIRHEGAFLLRGFDWRTPDDFQNCLRAFDLPLLGYDFGSTPRSELAQGIYTSTEYPAHQAIPLHNEQAYTTRWPDLIWFFCQTAAASGGATPLADSRRVYRELDAEVRETFERKGLIYVRNYDDGLDVPWQKVFATEEPKAVEAYCEAQGIEWTWTEGGLHTRQRCQVTTEHPVRGETVWFNQAHLFHVSALEPQLRELLVSIAGEENLPRNVIHADGSPIDEDHLNHIRAVYADVAVAFPWQNGDLLMLDNLLYAHGRQSFSGERRVLVAMAAV</sequence>
<evidence type="ECO:0000313" key="6">
    <source>
        <dbReference type="Proteomes" id="UP000664417"/>
    </source>
</evidence>
<evidence type="ECO:0000256" key="2">
    <source>
        <dbReference type="ARBA" id="ARBA00023002"/>
    </source>
</evidence>
<dbReference type="GO" id="GO:0017000">
    <property type="term" value="P:antibiotic biosynthetic process"/>
    <property type="evidence" value="ECO:0007669"/>
    <property type="project" value="UniProtKB-KW"/>
</dbReference>
<comment type="cofactor">
    <cofactor evidence="1">
        <name>Fe(2+)</name>
        <dbReference type="ChEBI" id="CHEBI:29033"/>
    </cofactor>
</comment>
<name>A0A8J7QJM7_9BACT</name>
<comment type="caution">
    <text evidence="5">The sequence shown here is derived from an EMBL/GenBank/DDBJ whole genome shotgun (WGS) entry which is preliminary data.</text>
</comment>
<gene>
    <name evidence="5" type="ORF">J3U88_13180</name>
</gene>
<feature type="domain" description="TauD/TfdA-like" evidence="4">
    <location>
        <begin position="41"/>
        <end position="318"/>
    </location>
</feature>
<evidence type="ECO:0000313" key="5">
    <source>
        <dbReference type="EMBL" id="MBO1319420.1"/>
    </source>
</evidence>
<evidence type="ECO:0000256" key="1">
    <source>
        <dbReference type="ARBA" id="ARBA00001954"/>
    </source>
</evidence>
<dbReference type="RefSeq" id="WP_207859241.1">
    <property type="nucleotide sequence ID" value="NZ_JAFREP010000011.1"/>
</dbReference>
<organism evidence="5 6">
    <name type="scientific">Acanthopleuribacter pedis</name>
    <dbReference type="NCBI Taxonomy" id="442870"/>
    <lineage>
        <taxon>Bacteria</taxon>
        <taxon>Pseudomonadati</taxon>
        <taxon>Acidobacteriota</taxon>
        <taxon>Holophagae</taxon>
        <taxon>Acanthopleuribacterales</taxon>
        <taxon>Acanthopleuribacteraceae</taxon>
        <taxon>Acanthopleuribacter</taxon>
    </lineage>
</organism>
<evidence type="ECO:0000256" key="3">
    <source>
        <dbReference type="ARBA" id="ARBA00023194"/>
    </source>
</evidence>
<dbReference type="InterPro" id="IPR003819">
    <property type="entry name" value="TauD/TfdA-like"/>
</dbReference>
<protein>
    <submittedName>
        <fullName evidence="5">TauD/TfdA family dioxygenase</fullName>
    </submittedName>
</protein>
<proteinExistence type="predicted"/>
<dbReference type="PANTHER" id="PTHR10696">
    <property type="entry name" value="GAMMA-BUTYROBETAINE HYDROXYLASE-RELATED"/>
    <property type="match status" value="1"/>
</dbReference>
<dbReference type="PANTHER" id="PTHR10696:SF56">
    <property type="entry name" value="TAUD_TFDA-LIKE DOMAIN-CONTAINING PROTEIN"/>
    <property type="match status" value="1"/>
</dbReference>
<dbReference type="Proteomes" id="UP000664417">
    <property type="component" value="Unassembled WGS sequence"/>
</dbReference>
<keyword evidence="3" id="KW-0045">Antibiotic biosynthesis</keyword>
<dbReference type="SUPFAM" id="SSF51197">
    <property type="entry name" value="Clavaminate synthase-like"/>
    <property type="match status" value="1"/>
</dbReference>
<reference evidence="5" key="1">
    <citation type="submission" date="2021-03" db="EMBL/GenBank/DDBJ databases">
        <authorList>
            <person name="Wang G."/>
        </authorList>
    </citation>
    <scope>NUCLEOTIDE SEQUENCE</scope>
    <source>
        <strain evidence="5">KCTC 12899</strain>
    </source>
</reference>
<keyword evidence="6" id="KW-1185">Reference proteome</keyword>
<keyword evidence="2" id="KW-0560">Oxidoreductase</keyword>
<keyword evidence="5" id="KW-0223">Dioxygenase</keyword>
<dbReference type="AlphaFoldDB" id="A0A8J7QJM7"/>
<dbReference type="EMBL" id="JAFREP010000011">
    <property type="protein sequence ID" value="MBO1319420.1"/>
    <property type="molecule type" value="Genomic_DNA"/>
</dbReference>
<dbReference type="InterPro" id="IPR042098">
    <property type="entry name" value="TauD-like_sf"/>
</dbReference>
<evidence type="ECO:0000259" key="4">
    <source>
        <dbReference type="Pfam" id="PF02668"/>
    </source>
</evidence>
<dbReference type="InterPro" id="IPR050411">
    <property type="entry name" value="AlphaKG_dependent_hydroxylases"/>
</dbReference>
<dbReference type="Pfam" id="PF02668">
    <property type="entry name" value="TauD"/>
    <property type="match status" value="1"/>
</dbReference>
<dbReference type="GO" id="GO:0016706">
    <property type="term" value="F:2-oxoglutarate-dependent dioxygenase activity"/>
    <property type="evidence" value="ECO:0007669"/>
    <property type="project" value="UniProtKB-ARBA"/>
</dbReference>